<dbReference type="KEGG" id="tid:Thein_2061"/>
<dbReference type="PROSITE" id="PS50111">
    <property type="entry name" value="CHEMOTAXIS_TRANSDUC_2"/>
    <property type="match status" value="1"/>
</dbReference>
<dbReference type="GO" id="GO:0005886">
    <property type="term" value="C:plasma membrane"/>
    <property type="evidence" value="ECO:0007669"/>
    <property type="project" value="UniProtKB-SubCell"/>
</dbReference>
<protein>
    <submittedName>
        <fullName evidence="15">Methyl-accepting chemotaxis sensory transducer with Cache sensor</fullName>
    </submittedName>
</protein>
<gene>
    <name evidence="15" type="ordered locus">Thein_2061</name>
</gene>
<dbReference type="Pfam" id="PF00015">
    <property type="entry name" value="MCPsignal"/>
    <property type="match status" value="1"/>
</dbReference>
<evidence type="ECO:0000256" key="11">
    <source>
        <dbReference type="SAM" id="Phobius"/>
    </source>
</evidence>
<dbReference type="PANTHER" id="PTHR32089">
    <property type="entry name" value="METHYL-ACCEPTING CHEMOTAXIS PROTEIN MCPB"/>
    <property type="match status" value="1"/>
</dbReference>
<dbReference type="SMART" id="SM00283">
    <property type="entry name" value="MA"/>
    <property type="match status" value="1"/>
</dbReference>
<dbReference type="OrthoDB" id="9806477at2"/>
<keyword evidence="10" id="KW-0175">Coiled coil</keyword>
<dbReference type="Gene3D" id="3.30.450.20">
    <property type="entry name" value="PAS domain"/>
    <property type="match status" value="1"/>
</dbReference>
<evidence type="ECO:0000259" key="13">
    <source>
        <dbReference type="PROSITE" id="PS50192"/>
    </source>
</evidence>
<evidence type="ECO:0000259" key="14">
    <source>
        <dbReference type="PROSITE" id="PS50885"/>
    </source>
</evidence>
<evidence type="ECO:0000256" key="4">
    <source>
        <dbReference type="ARBA" id="ARBA00022692"/>
    </source>
</evidence>
<dbReference type="InterPro" id="IPR033480">
    <property type="entry name" value="sCache_2"/>
</dbReference>
<accession>F8AD38</accession>
<evidence type="ECO:0000313" key="16">
    <source>
        <dbReference type="Proteomes" id="UP000006793"/>
    </source>
</evidence>
<dbReference type="Gene3D" id="1.10.287.950">
    <property type="entry name" value="Methyl-accepting chemotaxis protein"/>
    <property type="match status" value="1"/>
</dbReference>
<keyword evidence="16" id="KW-1185">Reference proteome</keyword>
<keyword evidence="7 9" id="KW-0807">Transducer</keyword>
<dbReference type="SUPFAM" id="SSF58104">
    <property type="entry name" value="Methyl-accepting chemotaxis protein (MCP) signaling domain"/>
    <property type="match status" value="1"/>
</dbReference>
<keyword evidence="2" id="KW-1003">Cell membrane</keyword>
<feature type="domain" description="HAMP" evidence="14">
    <location>
        <begin position="216"/>
        <end position="268"/>
    </location>
</feature>
<evidence type="ECO:0000256" key="3">
    <source>
        <dbReference type="ARBA" id="ARBA00022519"/>
    </source>
</evidence>
<reference evidence="15 16" key="2">
    <citation type="journal article" date="2012" name="Stand. Genomic Sci.">
        <title>Complete genome sequence of the thermophilic sulfate-reducing ocean bacterium Thermodesulfatator indicus type strain (CIR29812(T)).</title>
        <authorList>
            <person name="Anderson I."/>
            <person name="Saunders E."/>
            <person name="Lapidus A."/>
            <person name="Nolan M."/>
            <person name="Lucas S."/>
            <person name="Tice H."/>
            <person name="Del Rio T.G."/>
            <person name="Cheng J.F."/>
            <person name="Han C."/>
            <person name="Tapia R."/>
            <person name="Goodwin L.A."/>
            <person name="Pitluck S."/>
            <person name="Liolios K."/>
            <person name="Mavromatis K."/>
            <person name="Pagani I."/>
            <person name="Ivanova N."/>
            <person name="Mikhailova N."/>
            <person name="Pati A."/>
            <person name="Chen A."/>
            <person name="Palaniappan K."/>
            <person name="Land M."/>
            <person name="Hauser L."/>
            <person name="Jeffries C.D."/>
            <person name="Chang Y.J."/>
            <person name="Brambilla E.M."/>
            <person name="Rohde M."/>
            <person name="Spring S."/>
            <person name="Goker M."/>
            <person name="Detter J.C."/>
            <person name="Woyke T."/>
            <person name="Bristow J."/>
            <person name="Eisen J.A."/>
            <person name="Markowitz V."/>
            <person name="Hugenholtz P."/>
            <person name="Kyrpides N.C."/>
            <person name="Klenk H.P."/>
        </authorList>
    </citation>
    <scope>NUCLEOTIDE SEQUENCE [LARGE SCALE GENOMIC DNA]</scope>
    <source>
        <strain evidence="16">DSM 15286 / JCM 11887 / CIR29812</strain>
    </source>
</reference>
<evidence type="ECO:0000256" key="5">
    <source>
        <dbReference type="ARBA" id="ARBA00022989"/>
    </source>
</evidence>
<evidence type="ECO:0000256" key="6">
    <source>
        <dbReference type="ARBA" id="ARBA00023136"/>
    </source>
</evidence>
<feature type="transmembrane region" description="Helical" evidence="11">
    <location>
        <begin position="188"/>
        <end position="214"/>
    </location>
</feature>
<keyword evidence="4 11" id="KW-0812">Transmembrane</keyword>
<feature type="domain" description="Methyl-accepting transducer" evidence="12">
    <location>
        <begin position="279"/>
        <end position="505"/>
    </location>
</feature>
<dbReference type="RefSeq" id="WP_013908650.1">
    <property type="nucleotide sequence ID" value="NC_015681.1"/>
</dbReference>
<evidence type="ECO:0000256" key="10">
    <source>
        <dbReference type="SAM" id="Coils"/>
    </source>
</evidence>
<comment type="subcellular location">
    <subcellularLocation>
        <location evidence="1">Cell inner membrane</location>
        <topology evidence="1">Multi-pass membrane protein</topology>
    </subcellularLocation>
</comment>
<keyword evidence="3" id="KW-0997">Cell inner membrane</keyword>
<organism evidence="15 16">
    <name type="scientific">Thermodesulfatator indicus (strain DSM 15286 / JCM 11887 / CIR29812)</name>
    <dbReference type="NCBI Taxonomy" id="667014"/>
    <lineage>
        <taxon>Bacteria</taxon>
        <taxon>Pseudomonadati</taxon>
        <taxon>Thermodesulfobacteriota</taxon>
        <taxon>Thermodesulfobacteria</taxon>
        <taxon>Thermodesulfobacteriales</taxon>
        <taxon>Thermodesulfatatoraceae</taxon>
        <taxon>Thermodesulfatator</taxon>
    </lineage>
</organism>
<dbReference type="SMART" id="SM01049">
    <property type="entry name" value="Cache_2"/>
    <property type="match status" value="1"/>
</dbReference>
<dbReference type="PROSITE" id="PS50885">
    <property type="entry name" value="HAMP"/>
    <property type="match status" value="1"/>
</dbReference>
<dbReference type="InParanoid" id="F8AD38"/>
<dbReference type="InterPro" id="IPR004089">
    <property type="entry name" value="MCPsignal_dom"/>
</dbReference>
<evidence type="ECO:0000256" key="8">
    <source>
        <dbReference type="ARBA" id="ARBA00029447"/>
    </source>
</evidence>
<feature type="transmembrane region" description="Helical" evidence="11">
    <location>
        <begin position="6"/>
        <end position="27"/>
    </location>
</feature>
<dbReference type="Proteomes" id="UP000006793">
    <property type="component" value="Chromosome"/>
</dbReference>
<evidence type="ECO:0000256" key="9">
    <source>
        <dbReference type="PROSITE-ProRule" id="PRU00284"/>
    </source>
</evidence>
<evidence type="ECO:0000259" key="12">
    <source>
        <dbReference type="PROSITE" id="PS50111"/>
    </source>
</evidence>
<dbReference type="AlphaFoldDB" id="F8AD38"/>
<dbReference type="EMBL" id="CP002683">
    <property type="protein sequence ID" value="AEH45911.1"/>
    <property type="molecule type" value="Genomic_DNA"/>
</dbReference>
<dbReference type="PROSITE" id="PS50192">
    <property type="entry name" value="T_SNARE"/>
    <property type="match status" value="1"/>
</dbReference>
<feature type="coiled-coil region" evidence="10">
    <location>
        <begin position="469"/>
        <end position="524"/>
    </location>
</feature>
<dbReference type="HOGENOM" id="CLU_000445_107_21_0"/>
<dbReference type="InterPro" id="IPR000727">
    <property type="entry name" value="T_SNARE_dom"/>
</dbReference>
<name>F8AD38_THEID</name>
<sequence>MKSLSINRFFVIQVVLVVIMISFLIGWQSYQNYRMLDAAYRMRIQDLVREAYSILEFFHQKELSGELSREEAQKLAKETLARLRYGKQMKDYFFVTNDNPDKVIMIMHPYKPNLDGKDITDVKDRKGNRLFYEIAKVAQEKGEGFTRYYWQYEDNANLIESKLTFAKDFKPWNWVVATGFYEKDFKDLYYVALWKTLASGIFIILVLLSAITFFGRKIRSDVNYLLSNIDKIQKGNLSVSIKKLYVVEFENIAQAIRNLCNNLKNIIAQIKDSSHFVAQSAKVSTSSKIALDYMSEATKETQSLLRTNEKMIQSVNEEQELINQITLAVKEISENTTKTSEMTNEAVIKAEDTRERMLKLDEMAKSVSSIAEMITQIANQTNLLALNATIEAARAGEAGKGFAVVASEVKELANQTAKATEEITKKLEAIQVESHTARKAVDEITEAIKSINESTSSIASAVEEHTAVMDDVASKIVEQSESLKEVKEEAETTYQKVSEAKVNVETLDQEIEKIRQKAEELKQIAEGFKV</sequence>
<dbReference type="STRING" id="667014.Thein_2061"/>
<reference evidence="16" key="1">
    <citation type="submission" date="2011-04" db="EMBL/GenBank/DDBJ databases">
        <title>The complete genome of Thermodesulfatator indicus DSM 15286.</title>
        <authorList>
            <person name="Lucas S."/>
            <person name="Copeland A."/>
            <person name="Lapidus A."/>
            <person name="Bruce D."/>
            <person name="Goodwin L."/>
            <person name="Pitluck S."/>
            <person name="Peters L."/>
            <person name="Kyrpides N."/>
            <person name="Mavromatis K."/>
            <person name="Pagani I."/>
            <person name="Ivanova N."/>
            <person name="Saunders L."/>
            <person name="Detter J.C."/>
            <person name="Tapia R."/>
            <person name="Han C."/>
            <person name="Land M."/>
            <person name="Hauser L."/>
            <person name="Markowitz V."/>
            <person name="Cheng J.-F."/>
            <person name="Hugenholtz P."/>
            <person name="Woyke T."/>
            <person name="Wu D."/>
            <person name="Spring S."/>
            <person name="Schroeder M."/>
            <person name="Brambilla E."/>
            <person name="Klenk H.-P."/>
            <person name="Eisen J.A."/>
        </authorList>
    </citation>
    <scope>NUCLEOTIDE SEQUENCE [LARGE SCALE GENOMIC DNA]</scope>
    <source>
        <strain evidence="16">DSM 15286 / JCM 11887 / CIR29812</strain>
    </source>
</reference>
<keyword evidence="6 11" id="KW-0472">Membrane</keyword>
<proteinExistence type="inferred from homology"/>
<dbReference type="eggNOG" id="COG4564">
    <property type="taxonomic scope" value="Bacteria"/>
</dbReference>
<evidence type="ECO:0000256" key="2">
    <source>
        <dbReference type="ARBA" id="ARBA00022475"/>
    </source>
</evidence>
<evidence type="ECO:0000256" key="1">
    <source>
        <dbReference type="ARBA" id="ARBA00004429"/>
    </source>
</evidence>
<dbReference type="GO" id="GO:0007165">
    <property type="term" value="P:signal transduction"/>
    <property type="evidence" value="ECO:0007669"/>
    <property type="project" value="UniProtKB-KW"/>
</dbReference>
<feature type="domain" description="T-SNARE coiled-coil homology" evidence="13">
    <location>
        <begin position="445"/>
        <end position="507"/>
    </location>
</feature>
<dbReference type="PaxDb" id="667014-Thein_2061"/>
<dbReference type="InterPro" id="IPR003660">
    <property type="entry name" value="HAMP_dom"/>
</dbReference>
<dbReference type="eggNOG" id="COG0840">
    <property type="taxonomic scope" value="Bacteria"/>
</dbReference>
<dbReference type="PANTHER" id="PTHR32089:SF112">
    <property type="entry name" value="LYSOZYME-LIKE PROTEIN-RELATED"/>
    <property type="match status" value="1"/>
</dbReference>
<evidence type="ECO:0000313" key="15">
    <source>
        <dbReference type="EMBL" id="AEH45911.1"/>
    </source>
</evidence>
<keyword evidence="5 11" id="KW-1133">Transmembrane helix</keyword>
<comment type="similarity">
    <text evidence="8">Belongs to the methyl-accepting chemotaxis (MCP) protein family.</text>
</comment>
<dbReference type="Pfam" id="PF17200">
    <property type="entry name" value="sCache_2"/>
    <property type="match status" value="1"/>
</dbReference>
<evidence type="ECO:0000256" key="7">
    <source>
        <dbReference type="ARBA" id="ARBA00023224"/>
    </source>
</evidence>